<keyword evidence="3" id="KW-1185">Reference proteome</keyword>
<protein>
    <recommendedName>
        <fullName evidence="4">Sensor histidine kinase</fullName>
    </recommendedName>
</protein>
<gene>
    <name evidence="2" type="ORF">GCM10007874_56510</name>
</gene>
<evidence type="ECO:0008006" key="4">
    <source>
        <dbReference type="Google" id="ProtNLM"/>
    </source>
</evidence>
<comment type="caution">
    <text evidence="2">The sequence shown here is derived from an EMBL/GenBank/DDBJ whole genome shotgun (WGS) entry which is preliminary data.</text>
</comment>
<keyword evidence="1" id="KW-0812">Transmembrane</keyword>
<keyword evidence="1" id="KW-0472">Membrane</keyword>
<accession>A0ABQ6CQK2</accession>
<reference evidence="3" key="1">
    <citation type="journal article" date="2019" name="Int. J. Syst. Evol. Microbiol.">
        <title>The Global Catalogue of Microorganisms (GCM) 10K type strain sequencing project: providing services to taxonomists for standard genome sequencing and annotation.</title>
        <authorList>
            <consortium name="The Broad Institute Genomics Platform"/>
            <consortium name="The Broad Institute Genome Sequencing Center for Infectious Disease"/>
            <person name="Wu L."/>
            <person name="Ma J."/>
        </authorList>
    </citation>
    <scope>NUCLEOTIDE SEQUENCE [LARGE SCALE GENOMIC DNA]</scope>
    <source>
        <strain evidence="3">NBRC 101365</strain>
    </source>
</reference>
<organism evidence="2 3">
    <name type="scientific">Labrys miyagiensis</name>
    <dbReference type="NCBI Taxonomy" id="346912"/>
    <lineage>
        <taxon>Bacteria</taxon>
        <taxon>Pseudomonadati</taxon>
        <taxon>Pseudomonadota</taxon>
        <taxon>Alphaproteobacteria</taxon>
        <taxon>Hyphomicrobiales</taxon>
        <taxon>Xanthobacteraceae</taxon>
        <taxon>Labrys</taxon>
    </lineage>
</organism>
<feature type="transmembrane region" description="Helical" evidence="1">
    <location>
        <begin position="12"/>
        <end position="32"/>
    </location>
</feature>
<dbReference type="RefSeq" id="WP_284315593.1">
    <property type="nucleotide sequence ID" value="NZ_BSPC01000064.1"/>
</dbReference>
<feature type="transmembrane region" description="Helical" evidence="1">
    <location>
        <begin position="38"/>
        <end position="60"/>
    </location>
</feature>
<keyword evidence="1" id="KW-1133">Transmembrane helix</keyword>
<evidence type="ECO:0000313" key="3">
    <source>
        <dbReference type="Proteomes" id="UP001156882"/>
    </source>
</evidence>
<dbReference type="Proteomes" id="UP001156882">
    <property type="component" value="Unassembled WGS sequence"/>
</dbReference>
<evidence type="ECO:0000313" key="2">
    <source>
        <dbReference type="EMBL" id="GLS22631.1"/>
    </source>
</evidence>
<dbReference type="EMBL" id="BSPC01000064">
    <property type="protein sequence ID" value="GLS22631.1"/>
    <property type="molecule type" value="Genomic_DNA"/>
</dbReference>
<proteinExistence type="predicted"/>
<evidence type="ECO:0000256" key="1">
    <source>
        <dbReference type="SAM" id="Phobius"/>
    </source>
</evidence>
<sequence length="90" mass="9664">MTTFTIRKLDLVSRVTVHIFIFQLIVATVLAISSPTGFLSGFTSTLVLMAVLQALLALAARRRPPAGSLHEWDGVAWLLLVASGCHVFAG</sequence>
<name>A0ABQ6CQK2_9HYPH</name>